<comment type="subcellular location">
    <subcellularLocation>
        <location evidence="1">Cell membrane</location>
        <topology evidence="1">Multi-pass membrane protein</topology>
    </subcellularLocation>
</comment>
<dbReference type="RefSeq" id="WP_215626534.1">
    <property type="nucleotide sequence ID" value="NZ_CP067089.2"/>
</dbReference>
<comment type="similarity">
    <text evidence="2">Belongs to the multi antimicrobial extrusion (MATE) (TC 2.A.66.1) family. MepA subfamily.</text>
</comment>
<feature type="transmembrane region" description="Helical" evidence="10">
    <location>
        <begin position="52"/>
        <end position="70"/>
    </location>
</feature>
<gene>
    <name evidence="11" type="ORF">JFL75_20230</name>
</gene>
<feature type="transmembrane region" description="Helical" evidence="10">
    <location>
        <begin position="358"/>
        <end position="379"/>
    </location>
</feature>
<dbReference type="PANTHER" id="PTHR43823:SF3">
    <property type="entry name" value="MULTIDRUG EXPORT PROTEIN MEPA"/>
    <property type="match status" value="1"/>
</dbReference>
<evidence type="ECO:0000256" key="1">
    <source>
        <dbReference type="ARBA" id="ARBA00004651"/>
    </source>
</evidence>
<feature type="transmembrane region" description="Helical" evidence="10">
    <location>
        <begin position="317"/>
        <end position="338"/>
    </location>
</feature>
<feature type="transmembrane region" description="Helical" evidence="10">
    <location>
        <begin position="242"/>
        <end position="263"/>
    </location>
</feature>
<feature type="transmembrane region" description="Helical" evidence="10">
    <location>
        <begin position="386"/>
        <end position="407"/>
    </location>
</feature>
<protein>
    <recommendedName>
        <fullName evidence="3">Multidrug export protein MepA</fullName>
    </recommendedName>
</protein>
<evidence type="ECO:0000256" key="5">
    <source>
        <dbReference type="ARBA" id="ARBA00022475"/>
    </source>
</evidence>
<feature type="transmembrane region" description="Helical" evidence="10">
    <location>
        <begin position="192"/>
        <end position="213"/>
    </location>
</feature>
<reference evidence="11" key="1">
    <citation type="submission" date="2021-01" db="EMBL/GenBank/DDBJ databases">
        <title>Description of Breznakiella homolactica.</title>
        <authorList>
            <person name="Song Y."/>
            <person name="Brune A."/>
        </authorList>
    </citation>
    <scope>NUCLEOTIDE SEQUENCE</scope>
    <source>
        <strain evidence="11">RmG30</strain>
    </source>
</reference>
<dbReference type="GO" id="GO:0015297">
    <property type="term" value="F:antiporter activity"/>
    <property type="evidence" value="ECO:0007669"/>
    <property type="project" value="InterPro"/>
</dbReference>
<feature type="transmembrane region" description="Helical" evidence="10">
    <location>
        <begin position="133"/>
        <end position="157"/>
    </location>
</feature>
<dbReference type="InterPro" id="IPR048279">
    <property type="entry name" value="MdtK-like"/>
</dbReference>
<dbReference type="Proteomes" id="UP000595917">
    <property type="component" value="Chromosome"/>
</dbReference>
<keyword evidence="6 10" id="KW-0812">Transmembrane</keyword>
<dbReference type="Pfam" id="PF01554">
    <property type="entry name" value="MatE"/>
    <property type="match status" value="2"/>
</dbReference>
<evidence type="ECO:0000256" key="7">
    <source>
        <dbReference type="ARBA" id="ARBA00022989"/>
    </source>
</evidence>
<keyword evidence="4" id="KW-0813">Transport</keyword>
<evidence type="ECO:0000256" key="4">
    <source>
        <dbReference type="ARBA" id="ARBA00022448"/>
    </source>
</evidence>
<evidence type="ECO:0000313" key="12">
    <source>
        <dbReference type="Proteomes" id="UP000595917"/>
    </source>
</evidence>
<feature type="transmembrane region" description="Helical" evidence="10">
    <location>
        <begin position="413"/>
        <end position="432"/>
    </location>
</feature>
<name>A0A7T8BBH3_9SPIR</name>
<dbReference type="KEGG" id="bhc:JFL75_20230"/>
<dbReference type="GO" id="GO:0005886">
    <property type="term" value="C:plasma membrane"/>
    <property type="evidence" value="ECO:0007669"/>
    <property type="project" value="UniProtKB-SubCell"/>
</dbReference>
<dbReference type="PANTHER" id="PTHR43823">
    <property type="entry name" value="SPORULATION PROTEIN YKVU"/>
    <property type="match status" value="1"/>
</dbReference>
<accession>A0A7T8BBH3</accession>
<evidence type="ECO:0000256" key="2">
    <source>
        <dbReference type="ARBA" id="ARBA00008417"/>
    </source>
</evidence>
<dbReference type="EMBL" id="CP067089">
    <property type="protein sequence ID" value="QQO09228.1"/>
    <property type="molecule type" value="Genomic_DNA"/>
</dbReference>
<keyword evidence="7 10" id="KW-1133">Transmembrane helix</keyword>
<feature type="transmembrane region" description="Helical" evidence="10">
    <location>
        <begin position="269"/>
        <end position="296"/>
    </location>
</feature>
<sequence>MNALSQNFSFPSLLRFALPTIIMMVFMSLYTMVDGVFVSRLIGTKALSAVNIVYPLINFVVAVGIMLASGGSAIIAKQMGEGRAREANENFSFITVVGILMGAVLSILGFIFIEPLLRLLGANDAIYGYCYDYTRMLLFFIVPSIMQMLFQFFFVAAGKPNTGLLVTVAGGVANIILDYVFIALAGMGIRGAALATGIGYSIPGLFGLIYFTAKRKGTLYFVKPRFRPAVLLKTCTNGASEMVTNISTAVVTFLFNIIMMNYLGEDGVAAITIVLYAQFLLTSLYMGYSSGVAPVISYNYGKNNHRQLKKLFRISMVFLSVSSVLMYVLALLLENSIITIFTAPGTEVFAIAENGFRLFAFAYLFMGINIFASSLFTALSNGKVSAILSFLRTFVFIVLAIGILPRVIGINGVWLAVPAAEVLAIAVSLFYIHTLRGRYKYA</sequence>
<feature type="transmembrane region" description="Helical" evidence="10">
    <location>
        <begin position="12"/>
        <end position="32"/>
    </location>
</feature>
<keyword evidence="8 10" id="KW-0472">Membrane</keyword>
<dbReference type="PIRSF" id="PIRSF006603">
    <property type="entry name" value="DinF"/>
    <property type="match status" value="1"/>
</dbReference>
<feature type="transmembrane region" description="Helical" evidence="10">
    <location>
        <begin position="91"/>
        <end position="113"/>
    </location>
</feature>
<evidence type="ECO:0000256" key="10">
    <source>
        <dbReference type="SAM" id="Phobius"/>
    </source>
</evidence>
<evidence type="ECO:0000256" key="6">
    <source>
        <dbReference type="ARBA" id="ARBA00022692"/>
    </source>
</evidence>
<dbReference type="InterPro" id="IPR002528">
    <property type="entry name" value="MATE_fam"/>
</dbReference>
<keyword evidence="5" id="KW-1003">Cell membrane</keyword>
<feature type="transmembrane region" description="Helical" evidence="10">
    <location>
        <begin position="164"/>
        <end position="186"/>
    </location>
</feature>
<evidence type="ECO:0000256" key="3">
    <source>
        <dbReference type="ARBA" id="ARBA00022106"/>
    </source>
</evidence>
<dbReference type="GO" id="GO:0046677">
    <property type="term" value="P:response to antibiotic"/>
    <property type="evidence" value="ECO:0007669"/>
    <property type="project" value="UniProtKB-KW"/>
</dbReference>
<dbReference type="GO" id="GO:0042910">
    <property type="term" value="F:xenobiotic transmembrane transporter activity"/>
    <property type="evidence" value="ECO:0007669"/>
    <property type="project" value="InterPro"/>
</dbReference>
<dbReference type="AlphaFoldDB" id="A0A7T8BBH3"/>
<keyword evidence="9" id="KW-0046">Antibiotic resistance</keyword>
<dbReference type="InterPro" id="IPR051327">
    <property type="entry name" value="MATE_MepA_subfamily"/>
</dbReference>
<evidence type="ECO:0000313" key="11">
    <source>
        <dbReference type="EMBL" id="QQO09228.1"/>
    </source>
</evidence>
<dbReference type="InterPro" id="IPR045070">
    <property type="entry name" value="MATE_MepA-like"/>
</dbReference>
<proteinExistence type="inferred from homology"/>
<keyword evidence="12" id="KW-1185">Reference proteome</keyword>
<organism evidence="11 12">
    <name type="scientific">Breznakiella homolactica</name>
    <dbReference type="NCBI Taxonomy" id="2798577"/>
    <lineage>
        <taxon>Bacteria</taxon>
        <taxon>Pseudomonadati</taxon>
        <taxon>Spirochaetota</taxon>
        <taxon>Spirochaetia</taxon>
        <taxon>Spirochaetales</taxon>
        <taxon>Breznakiellaceae</taxon>
        <taxon>Breznakiella</taxon>
    </lineage>
</organism>
<dbReference type="CDD" id="cd13143">
    <property type="entry name" value="MATE_MepA_like"/>
    <property type="match status" value="1"/>
</dbReference>
<evidence type="ECO:0000256" key="9">
    <source>
        <dbReference type="ARBA" id="ARBA00023251"/>
    </source>
</evidence>
<evidence type="ECO:0000256" key="8">
    <source>
        <dbReference type="ARBA" id="ARBA00023136"/>
    </source>
</evidence>
<dbReference type="NCBIfam" id="TIGR00797">
    <property type="entry name" value="matE"/>
    <property type="match status" value="1"/>
</dbReference>